<dbReference type="CDD" id="cd00446">
    <property type="entry name" value="GrpE"/>
    <property type="match status" value="1"/>
</dbReference>
<accession>A0ABW2UXF2</accession>
<dbReference type="HAMAP" id="MF_01151">
    <property type="entry name" value="GrpE"/>
    <property type="match status" value="1"/>
</dbReference>
<proteinExistence type="inferred from homology"/>
<dbReference type="PANTHER" id="PTHR21237:SF23">
    <property type="entry name" value="GRPE PROTEIN HOMOLOG, MITOCHONDRIAL"/>
    <property type="match status" value="1"/>
</dbReference>
<evidence type="ECO:0000256" key="5">
    <source>
        <dbReference type="RuleBase" id="RU004478"/>
    </source>
</evidence>
<evidence type="ECO:0000256" key="3">
    <source>
        <dbReference type="HAMAP-Rule" id="MF_01151"/>
    </source>
</evidence>
<dbReference type="EMBL" id="JBHTGQ010000002">
    <property type="protein sequence ID" value="MFC7748576.1"/>
    <property type="molecule type" value="Genomic_DNA"/>
</dbReference>
<evidence type="ECO:0000313" key="8">
    <source>
        <dbReference type="Proteomes" id="UP001596528"/>
    </source>
</evidence>
<comment type="function">
    <text evidence="3 4">Participates actively in the response to hyperosmotic and heat shock by preventing the aggregation of stress-denatured proteins, in association with DnaK and GrpE. It is the nucleotide exchange factor for DnaK and may function as a thermosensor. Unfolded proteins bind initially to DnaJ; upon interaction with the DnaJ-bound protein, DnaK hydrolyzes its bound ATP, resulting in the formation of a stable complex. GrpE releases ADP from DnaK; ATP binding to DnaK triggers the release of the substrate protein, thus completing the reaction cycle. Several rounds of ATP-dependent interactions between DnaJ, DnaK and GrpE are required for fully efficient folding.</text>
</comment>
<comment type="subcellular location">
    <subcellularLocation>
        <location evidence="3">Cytoplasm</location>
    </subcellularLocation>
</comment>
<keyword evidence="3 4" id="KW-0346">Stress response</keyword>
<dbReference type="InterPro" id="IPR013805">
    <property type="entry name" value="GrpE_CC"/>
</dbReference>
<feature type="compositionally biased region" description="Polar residues" evidence="6">
    <location>
        <begin position="33"/>
        <end position="49"/>
    </location>
</feature>
<comment type="similarity">
    <text evidence="1 3 5">Belongs to the GrpE family.</text>
</comment>
<dbReference type="NCBIfam" id="NF010738">
    <property type="entry name" value="PRK14140.1"/>
    <property type="match status" value="1"/>
</dbReference>
<keyword evidence="8" id="KW-1185">Reference proteome</keyword>
<feature type="region of interest" description="Disordered" evidence="6">
    <location>
        <begin position="1"/>
        <end position="54"/>
    </location>
</feature>
<evidence type="ECO:0000313" key="7">
    <source>
        <dbReference type="EMBL" id="MFC7748576.1"/>
    </source>
</evidence>
<dbReference type="RefSeq" id="WP_246067966.1">
    <property type="nucleotide sequence ID" value="NZ_JBHTGQ010000002.1"/>
</dbReference>
<dbReference type="SUPFAM" id="SSF51064">
    <property type="entry name" value="Head domain of nucleotide exchange factor GrpE"/>
    <property type="match status" value="1"/>
</dbReference>
<dbReference type="InterPro" id="IPR009012">
    <property type="entry name" value="GrpE_head"/>
</dbReference>
<organism evidence="7 8">
    <name type="scientific">Paenibacillus thermoaerophilus</name>
    <dbReference type="NCBI Taxonomy" id="1215385"/>
    <lineage>
        <taxon>Bacteria</taxon>
        <taxon>Bacillati</taxon>
        <taxon>Bacillota</taxon>
        <taxon>Bacilli</taxon>
        <taxon>Bacillales</taxon>
        <taxon>Paenibacillaceae</taxon>
        <taxon>Paenibacillus</taxon>
    </lineage>
</organism>
<dbReference type="Gene3D" id="2.30.22.10">
    <property type="entry name" value="Head domain of nucleotide exchange factor GrpE"/>
    <property type="match status" value="1"/>
</dbReference>
<dbReference type="Gene3D" id="3.90.20.20">
    <property type="match status" value="1"/>
</dbReference>
<dbReference type="Pfam" id="PF01025">
    <property type="entry name" value="GrpE"/>
    <property type="match status" value="1"/>
</dbReference>
<evidence type="ECO:0000256" key="4">
    <source>
        <dbReference type="RuleBase" id="RU000639"/>
    </source>
</evidence>
<dbReference type="SUPFAM" id="SSF58014">
    <property type="entry name" value="Coiled-coil domain of nucleotide exchange factor GrpE"/>
    <property type="match status" value="1"/>
</dbReference>
<keyword evidence="2 3" id="KW-0143">Chaperone</keyword>
<dbReference type="PANTHER" id="PTHR21237">
    <property type="entry name" value="GRPE PROTEIN"/>
    <property type="match status" value="1"/>
</dbReference>
<dbReference type="NCBIfam" id="NF010741">
    <property type="entry name" value="PRK14143.1"/>
    <property type="match status" value="1"/>
</dbReference>
<sequence length="201" mass="23164">MSTEEQRKTEEPETVEAVQEDVREGVAEEPEQQTDSGQTAQGEAQSETDPLQRELDQLRREFEENQQRYLRLQADYDNFRKRTRQEKEDFAKYASQKLMEQLLPVIDNFERAMAAASASGGDYESLAKGVEMIYRQLRQVLEQEGLTPLQTVGQPFDPELHQAVMQVESEEYGEGIVVEEVQKGYRLKDKVIRPAMVKVSM</sequence>
<feature type="compositionally biased region" description="Basic and acidic residues" evidence="6">
    <location>
        <begin position="1"/>
        <end position="11"/>
    </location>
</feature>
<reference evidence="8" key="1">
    <citation type="journal article" date="2019" name="Int. J. Syst. Evol. Microbiol.">
        <title>The Global Catalogue of Microorganisms (GCM) 10K type strain sequencing project: providing services to taxonomists for standard genome sequencing and annotation.</title>
        <authorList>
            <consortium name="The Broad Institute Genomics Platform"/>
            <consortium name="The Broad Institute Genome Sequencing Center for Infectious Disease"/>
            <person name="Wu L."/>
            <person name="Ma J."/>
        </authorList>
    </citation>
    <scope>NUCLEOTIDE SEQUENCE [LARGE SCALE GENOMIC DNA]</scope>
    <source>
        <strain evidence="8">JCM 18657</strain>
    </source>
</reference>
<comment type="caution">
    <text evidence="7">The sequence shown here is derived from an EMBL/GenBank/DDBJ whole genome shotgun (WGS) entry which is preliminary data.</text>
</comment>
<dbReference type="InterPro" id="IPR000740">
    <property type="entry name" value="GrpE"/>
</dbReference>
<comment type="subunit">
    <text evidence="3">Homodimer.</text>
</comment>
<keyword evidence="3" id="KW-0963">Cytoplasm</keyword>
<evidence type="ECO:0000256" key="2">
    <source>
        <dbReference type="ARBA" id="ARBA00023186"/>
    </source>
</evidence>
<gene>
    <name evidence="3 7" type="primary">grpE</name>
    <name evidence="7" type="ORF">ACFQWB_01275</name>
</gene>
<evidence type="ECO:0000256" key="6">
    <source>
        <dbReference type="SAM" id="MobiDB-lite"/>
    </source>
</evidence>
<dbReference type="PRINTS" id="PR00773">
    <property type="entry name" value="GRPEPROTEIN"/>
</dbReference>
<protein>
    <recommendedName>
        <fullName evidence="3 4">Protein GrpE</fullName>
    </recommendedName>
    <alternativeName>
        <fullName evidence="3">HSP-70 cofactor</fullName>
    </alternativeName>
</protein>
<evidence type="ECO:0000256" key="1">
    <source>
        <dbReference type="ARBA" id="ARBA00009054"/>
    </source>
</evidence>
<dbReference type="Proteomes" id="UP001596528">
    <property type="component" value="Unassembled WGS sequence"/>
</dbReference>
<dbReference type="PROSITE" id="PS01071">
    <property type="entry name" value="GRPE"/>
    <property type="match status" value="1"/>
</dbReference>
<name>A0ABW2UXF2_9BACL</name>